<name>A0A511AXT6_9LACT</name>
<keyword evidence="3" id="KW-1185">Reference proteome</keyword>
<dbReference type="Proteomes" id="UP000321662">
    <property type="component" value="Unassembled WGS sequence"/>
</dbReference>
<protein>
    <submittedName>
        <fullName evidence="2">Uncharacterized protein</fullName>
    </submittedName>
</protein>
<accession>A0A511AXT6</accession>
<organism evidence="2 3">
    <name type="scientific">Alkalibacterium kapii</name>
    <dbReference type="NCBI Taxonomy" id="426704"/>
    <lineage>
        <taxon>Bacteria</taxon>
        <taxon>Bacillati</taxon>
        <taxon>Bacillota</taxon>
        <taxon>Bacilli</taxon>
        <taxon>Lactobacillales</taxon>
        <taxon>Carnobacteriaceae</taxon>
        <taxon>Alkalibacterium</taxon>
    </lineage>
</organism>
<comment type="caution">
    <text evidence="2">The sequence shown here is derived from an EMBL/GenBank/DDBJ whole genome shotgun (WGS) entry which is preliminary data.</text>
</comment>
<keyword evidence="1" id="KW-0812">Transmembrane</keyword>
<dbReference type="EMBL" id="BJUY01000034">
    <property type="protein sequence ID" value="GEK92133.1"/>
    <property type="molecule type" value="Genomic_DNA"/>
</dbReference>
<evidence type="ECO:0000313" key="3">
    <source>
        <dbReference type="Proteomes" id="UP000321662"/>
    </source>
</evidence>
<evidence type="ECO:0000313" key="2">
    <source>
        <dbReference type="EMBL" id="GEK92133.1"/>
    </source>
</evidence>
<feature type="transmembrane region" description="Helical" evidence="1">
    <location>
        <begin position="14"/>
        <end position="32"/>
    </location>
</feature>
<sequence>MHEKNQWDDNQKNILIGVGVAFLFGLITLLFTSDKAKMKTKSAVNRQKAKHYVGSKFHGNKKVKNVVNNLSDDEINSLLGTADKVKDLEEKFSDMTDDLKDYVLDKKKESKKVMKKLKR</sequence>
<evidence type="ECO:0000256" key="1">
    <source>
        <dbReference type="SAM" id="Phobius"/>
    </source>
</evidence>
<proteinExistence type="predicted"/>
<dbReference type="RefSeq" id="WP_146924936.1">
    <property type="nucleotide sequence ID" value="NZ_BJUY01000034.1"/>
</dbReference>
<gene>
    <name evidence="2" type="ORF">AKA01nite_17550</name>
</gene>
<keyword evidence="1" id="KW-1133">Transmembrane helix</keyword>
<dbReference type="OrthoDB" id="2166065at2"/>
<reference evidence="2 3" key="1">
    <citation type="submission" date="2019-07" db="EMBL/GenBank/DDBJ databases">
        <title>Whole genome shotgun sequence of Alkalibacterium kapii NBRC 103247.</title>
        <authorList>
            <person name="Hosoyama A."/>
            <person name="Uohara A."/>
            <person name="Ohji S."/>
            <person name="Ichikawa N."/>
        </authorList>
    </citation>
    <scope>NUCLEOTIDE SEQUENCE [LARGE SCALE GENOMIC DNA]</scope>
    <source>
        <strain evidence="2 3">NBRC 103247</strain>
    </source>
</reference>
<dbReference type="AlphaFoldDB" id="A0A511AXT6"/>
<keyword evidence="1" id="KW-0472">Membrane</keyword>